<keyword evidence="5 6" id="KW-0472">Membrane</keyword>
<feature type="domain" description="RDD" evidence="7">
    <location>
        <begin position="16"/>
        <end position="129"/>
    </location>
</feature>
<keyword evidence="9" id="KW-1185">Reference proteome</keyword>
<organism evidence="8 9">
    <name type="scientific">Chryseobacterium edaphi</name>
    <dbReference type="NCBI Taxonomy" id="2976532"/>
    <lineage>
        <taxon>Bacteria</taxon>
        <taxon>Pseudomonadati</taxon>
        <taxon>Bacteroidota</taxon>
        <taxon>Flavobacteriia</taxon>
        <taxon>Flavobacteriales</taxon>
        <taxon>Weeksellaceae</taxon>
        <taxon>Chryseobacterium group</taxon>
        <taxon>Chryseobacterium</taxon>
    </lineage>
</organism>
<evidence type="ECO:0000313" key="9">
    <source>
        <dbReference type="Proteomes" id="UP001208649"/>
    </source>
</evidence>
<keyword evidence="2" id="KW-1003">Cell membrane</keyword>
<dbReference type="PANTHER" id="PTHR36115">
    <property type="entry name" value="PROLINE-RICH ANTIGEN HOMOLOG-RELATED"/>
    <property type="match status" value="1"/>
</dbReference>
<dbReference type="Proteomes" id="UP001208649">
    <property type="component" value="Unassembled WGS sequence"/>
</dbReference>
<reference evidence="9" key="1">
    <citation type="submission" date="2023-07" db="EMBL/GenBank/DDBJ databases">
        <title>Chryseobacterium sp. strain PBS4-4 Genome sequencing and assembly.</title>
        <authorList>
            <person name="Jung Y."/>
        </authorList>
    </citation>
    <scope>NUCLEOTIDE SEQUENCE [LARGE SCALE GENOMIC DNA]</scope>
    <source>
        <strain evidence="9">PBS4-4</strain>
    </source>
</reference>
<keyword evidence="4 6" id="KW-1133">Transmembrane helix</keyword>
<dbReference type="InterPro" id="IPR010432">
    <property type="entry name" value="RDD"/>
</dbReference>
<dbReference type="PANTHER" id="PTHR36115:SF4">
    <property type="entry name" value="MEMBRANE PROTEIN"/>
    <property type="match status" value="1"/>
</dbReference>
<dbReference type="InterPro" id="IPR051791">
    <property type="entry name" value="Pra-immunoreactive"/>
</dbReference>
<dbReference type="Pfam" id="PF06271">
    <property type="entry name" value="RDD"/>
    <property type="match status" value="1"/>
</dbReference>
<feature type="transmembrane region" description="Helical" evidence="6">
    <location>
        <begin position="27"/>
        <end position="47"/>
    </location>
</feature>
<dbReference type="RefSeq" id="WP_263003559.1">
    <property type="nucleotide sequence ID" value="NZ_JAOTEM010000003.1"/>
</dbReference>
<feature type="transmembrane region" description="Helical" evidence="6">
    <location>
        <begin position="67"/>
        <end position="85"/>
    </location>
</feature>
<dbReference type="EMBL" id="JAOTEM010000003">
    <property type="protein sequence ID" value="MCU7618096.1"/>
    <property type="molecule type" value="Genomic_DNA"/>
</dbReference>
<proteinExistence type="predicted"/>
<accession>A0ABT2W7A4</accession>
<sequence>MKKHLKIIEDNKASKGIRFANFIIDRIVIYIIFFLFGAFSLLVYEIFNIEFFLNITNKMATASRLQDILITTAVYLLYVFLMEYFTKGRTVGKYITGTKVMSLDGSNPTFQEYLIRTVSRIVPFDALSFFGENGWHDTWSDTRVINIKNYKAERQRKSDIDNIGIKETA</sequence>
<evidence type="ECO:0000256" key="3">
    <source>
        <dbReference type="ARBA" id="ARBA00022692"/>
    </source>
</evidence>
<keyword evidence="3 6" id="KW-0812">Transmembrane</keyword>
<evidence type="ECO:0000256" key="2">
    <source>
        <dbReference type="ARBA" id="ARBA00022475"/>
    </source>
</evidence>
<evidence type="ECO:0000259" key="7">
    <source>
        <dbReference type="Pfam" id="PF06271"/>
    </source>
</evidence>
<name>A0ABT2W7A4_9FLAO</name>
<evidence type="ECO:0000256" key="4">
    <source>
        <dbReference type="ARBA" id="ARBA00022989"/>
    </source>
</evidence>
<evidence type="ECO:0000256" key="6">
    <source>
        <dbReference type="SAM" id="Phobius"/>
    </source>
</evidence>
<evidence type="ECO:0000256" key="1">
    <source>
        <dbReference type="ARBA" id="ARBA00004651"/>
    </source>
</evidence>
<evidence type="ECO:0000256" key="5">
    <source>
        <dbReference type="ARBA" id="ARBA00023136"/>
    </source>
</evidence>
<evidence type="ECO:0000313" key="8">
    <source>
        <dbReference type="EMBL" id="MCU7618096.1"/>
    </source>
</evidence>
<comment type="caution">
    <text evidence="8">The sequence shown here is derived from an EMBL/GenBank/DDBJ whole genome shotgun (WGS) entry which is preliminary data.</text>
</comment>
<comment type="subcellular location">
    <subcellularLocation>
        <location evidence="1">Cell membrane</location>
        <topology evidence="1">Multi-pass membrane protein</topology>
    </subcellularLocation>
</comment>
<gene>
    <name evidence="8" type="ORF">NZ698_12870</name>
</gene>
<protein>
    <submittedName>
        <fullName evidence="8">RDD family protein</fullName>
    </submittedName>
</protein>